<evidence type="ECO:0000313" key="3">
    <source>
        <dbReference type="EMBL" id="CAH0104277.1"/>
    </source>
</evidence>
<feature type="signal peptide" evidence="2">
    <location>
        <begin position="1"/>
        <end position="17"/>
    </location>
</feature>
<feature type="region of interest" description="Disordered" evidence="1">
    <location>
        <begin position="61"/>
        <end position="92"/>
    </location>
</feature>
<evidence type="ECO:0008006" key="5">
    <source>
        <dbReference type="Google" id="ProtNLM"/>
    </source>
</evidence>
<dbReference type="Proteomes" id="UP000789390">
    <property type="component" value="Unassembled WGS sequence"/>
</dbReference>
<accession>A0A8J2WH86</accession>
<name>A0A8J2WH86_9CRUS</name>
<evidence type="ECO:0000313" key="4">
    <source>
        <dbReference type="Proteomes" id="UP000789390"/>
    </source>
</evidence>
<sequence>MKLTTGLFFALFVIVYAQPDRPRTRAISRGEITFNGKSNFGETSRIRSRVGVDARSSRVEAEPSSVEAKPRFTAKPRETRVEPKPNVPAKPNVEAKPRFAAKPREIRIEAKPRETRVIDQPKPRFEAKPIRVEPKPSVAKPRLTAKPKAEDKPILEVKPQVEERFIEEDIPIEEGSLKEMEEPSLQNEGKSSIDVDDNNVLTGNPSTEVRGNTMTGNPMTDVSNAAAVNGSNCQQNDLLNRLLLRVLLSSMMTTTTQNPLMENINRLFNINPTSTSPTTVITSTAVSTVTQLFSTIVNVMFRNRKLPTTIYSSSTLVVTEVQTVTSTLSSLEPSALFRFKRENELIDENQLQSSLLESPSVSKLRIEPTQPLSASSDFFFSRDAMEPAIDIDRLMAALNHPEIREAWNNFLQVLFRFLE</sequence>
<gene>
    <name evidence="3" type="ORF">DGAL_LOCUS7043</name>
</gene>
<proteinExistence type="predicted"/>
<reference evidence="3" key="1">
    <citation type="submission" date="2021-11" db="EMBL/GenBank/DDBJ databases">
        <authorList>
            <person name="Schell T."/>
        </authorList>
    </citation>
    <scope>NUCLEOTIDE SEQUENCE</scope>
    <source>
        <strain evidence="3">M5</strain>
    </source>
</reference>
<dbReference type="AlphaFoldDB" id="A0A8J2WH86"/>
<feature type="compositionally biased region" description="Polar residues" evidence="1">
    <location>
        <begin position="199"/>
        <end position="216"/>
    </location>
</feature>
<keyword evidence="4" id="KW-1185">Reference proteome</keyword>
<dbReference type="OrthoDB" id="6349313at2759"/>
<comment type="caution">
    <text evidence="3">The sequence shown here is derived from an EMBL/GenBank/DDBJ whole genome shotgun (WGS) entry which is preliminary data.</text>
</comment>
<dbReference type="EMBL" id="CAKKLH010000133">
    <property type="protein sequence ID" value="CAH0104277.1"/>
    <property type="molecule type" value="Genomic_DNA"/>
</dbReference>
<evidence type="ECO:0000256" key="1">
    <source>
        <dbReference type="SAM" id="MobiDB-lite"/>
    </source>
</evidence>
<feature type="region of interest" description="Disordered" evidence="1">
    <location>
        <begin position="179"/>
        <end position="216"/>
    </location>
</feature>
<feature type="chain" id="PRO_5035266708" description="EOG090X0F73" evidence="2">
    <location>
        <begin position="18"/>
        <end position="419"/>
    </location>
</feature>
<organism evidence="3 4">
    <name type="scientific">Daphnia galeata</name>
    <dbReference type="NCBI Taxonomy" id="27404"/>
    <lineage>
        <taxon>Eukaryota</taxon>
        <taxon>Metazoa</taxon>
        <taxon>Ecdysozoa</taxon>
        <taxon>Arthropoda</taxon>
        <taxon>Crustacea</taxon>
        <taxon>Branchiopoda</taxon>
        <taxon>Diplostraca</taxon>
        <taxon>Cladocera</taxon>
        <taxon>Anomopoda</taxon>
        <taxon>Daphniidae</taxon>
        <taxon>Daphnia</taxon>
    </lineage>
</organism>
<evidence type="ECO:0000256" key="2">
    <source>
        <dbReference type="SAM" id="SignalP"/>
    </source>
</evidence>
<protein>
    <recommendedName>
        <fullName evidence="5">EOG090X0F73</fullName>
    </recommendedName>
</protein>
<keyword evidence="2" id="KW-0732">Signal</keyword>